<keyword evidence="2" id="KW-0479">Metal-binding</keyword>
<dbReference type="PANTHER" id="PTHR48428:SF1">
    <property type="entry name" value="PLANT-SPECIFIC TFIIB-RELATED PROTEIN PTF2"/>
    <property type="match status" value="1"/>
</dbReference>
<feature type="domain" description="TFIIB-type" evidence="13">
    <location>
        <begin position="5"/>
        <end position="36"/>
    </location>
</feature>
<evidence type="ECO:0000256" key="9">
    <source>
        <dbReference type="ARBA" id="ARBA00039848"/>
    </source>
</evidence>
<comment type="subcellular location">
    <subcellularLocation>
        <location evidence="1">Nucleus</location>
    </subcellularLocation>
</comment>
<dbReference type="InterPro" id="IPR054078">
    <property type="entry name" value="BRF2-like_C"/>
</dbReference>
<dbReference type="PRINTS" id="PR00685">
    <property type="entry name" value="TIFACTORIIB"/>
</dbReference>
<dbReference type="GO" id="GO:0070897">
    <property type="term" value="P:transcription preinitiation complex assembly"/>
    <property type="evidence" value="ECO:0007669"/>
    <property type="project" value="InterPro"/>
</dbReference>
<dbReference type="GO" id="GO:0005634">
    <property type="term" value="C:nucleus"/>
    <property type="evidence" value="ECO:0007669"/>
    <property type="project" value="UniProtKB-SubCell"/>
</dbReference>
<keyword evidence="3 12" id="KW-0863">Zinc-finger</keyword>
<dbReference type="InterPro" id="IPR000812">
    <property type="entry name" value="TFIIB"/>
</dbReference>
<keyword evidence="4" id="KW-0862">Zinc</keyword>
<dbReference type="Gene3D" id="1.10.472.10">
    <property type="entry name" value="Cyclin-like"/>
    <property type="match status" value="2"/>
</dbReference>
<protein>
    <recommendedName>
        <fullName evidence="9">Transcription factor IIIB 50 kDa subunit</fullName>
    </recommendedName>
    <alternativeName>
        <fullName evidence="10">B-related factor 2</fullName>
    </alternativeName>
</protein>
<reference evidence="14" key="1">
    <citation type="submission" date="2018-02" db="EMBL/GenBank/DDBJ databases">
        <authorList>
            <person name="Cohen D.B."/>
            <person name="Kent A.D."/>
        </authorList>
    </citation>
    <scope>NUCLEOTIDE SEQUENCE</scope>
</reference>
<evidence type="ECO:0000256" key="7">
    <source>
        <dbReference type="ARBA" id="ARBA00023163"/>
    </source>
</evidence>
<gene>
    <name evidence="14" type="ORF">FSB_LOCUS39844</name>
</gene>
<evidence type="ECO:0000256" key="10">
    <source>
        <dbReference type="ARBA" id="ARBA00042630"/>
    </source>
</evidence>
<dbReference type="InterPro" id="IPR053340">
    <property type="entry name" value="PTF2"/>
</dbReference>
<dbReference type="InterPro" id="IPR036915">
    <property type="entry name" value="Cyclin-like_sf"/>
</dbReference>
<dbReference type="SUPFAM" id="SSF57783">
    <property type="entry name" value="Zinc beta-ribbon"/>
    <property type="match status" value="1"/>
</dbReference>
<dbReference type="AlphaFoldDB" id="A0A2N9HID3"/>
<keyword evidence="5" id="KW-0805">Transcription regulation</keyword>
<evidence type="ECO:0000256" key="2">
    <source>
        <dbReference type="ARBA" id="ARBA00022723"/>
    </source>
</evidence>
<name>A0A2N9HID3_FAGSY</name>
<dbReference type="Pfam" id="PF21886">
    <property type="entry name" value="BRF2-like_C_cyclin_rpt"/>
    <property type="match status" value="1"/>
</dbReference>
<organism evidence="14">
    <name type="scientific">Fagus sylvatica</name>
    <name type="common">Beechnut</name>
    <dbReference type="NCBI Taxonomy" id="28930"/>
    <lineage>
        <taxon>Eukaryota</taxon>
        <taxon>Viridiplantae</taxon>
        <taxon>Streptophyta</taxon>
        <taxon>Embryophyta</taxon>
        <taxon>Tracheophyta</taxon>
        <taxon>Spermatophyta</taxon>
        <taxon>Magnoliopsida</taxon>
        <taxon>eudicotyledons</taxon>
        <taxon>Gunneridae</taxon>
        <taxon>Pentapetalae</taxon>
        <taxon>rosids</taxon>
        <taxon>fabids</taxon>
        <taxon>Fagales</taxon>
        <taxon>Fagaceae</taxon>
        <taxon>Fagus</taxon>
    </lineage>
</organism>
<dbReference type="PROSITE" id="PS51134">
    <property type="entry name" value="ZF_TFIIB"/>
    <property type="match status" value="1"/>
</dbReference>
<proteinExistence type="predicted"/>
<evidence type="ECO:0000256" key="12">
    <source>
        <dbReference type="PROSITE-ProRule" id="PRU00469"/>
    </source>
</evidence>
<evidence type="ECO:0000256" key="4">
    <source>
        <dbReference type="ARBA" id="ARBA00022833"/>
    </source>
</evidence>
<dbReference type="PANTHER" id="PTHR48428">
    <property type="entry name" value="PLANT-SPECIFIC TFIIB-RELATED PROTEIN PTF2"/>
    <property type="match status" value="1"/>
</dbReference>
<dbReference type="InterPro" id="IPR013137">
    <property type="entry name" value="Znf_TFIIB"/>
</dbReference>
<comment type="function">
    <text evidence="11">General activator of RNA polymerase III transcription. Factor exclusively required for RNA polymerase III transcription of genes with promoter elements upstream of the initiation sites. Contributes to the regulation of gene expression; functions as activator in the absence of oxidative stress. Down-regulates expression of target genes in response to oxidative stress. Overexpression protects cells against apoptosis in response to oxidative stress.</text>
</comment>
<evidence type="ECO:0000256" key="6">
    <source>
        <dbReference type="ARBA" id="ARBA00023159"/>
    </source>
</evidence>
<accession>A0A2N9HID3</accession>
<evidence type="ECO:0000256" key="11">
    <source>
        <dbReference type="ARBA" id="ARBA00045875"/>
    </source>
</evidence>
<dbReference type="EMBL" id="OIVN01003540">
    <property type="protein sequence ID" value="SPD11962.1"/>
    <property type="molecule type" value="Genomic_DNA"/>
</dbReference>
<evidence type="ECO:0000256" key="5">
    <source>
        <dbReference type="ARBA" id="ARBA00023015"/>
    </source>
</evidence>
<dbReference type="Gene3D" id="2.20.25.10">
    <property type="match status" value="1"/>
</dbReference>
<keyword evidence="8" id="KW-0539">Nucleus</keyword>
<keyword evidence="7" id="KW-0804">Transcription</keyword>
<dbReference type="SUPFAM" id="SSF47954">
    <property type="entry name" value="Cyclin-like"/>
    <property type="match status" value="2"/>
</dbReference>
<evidence type="ECO:0000256" key="3">
    <source>
        <dbReference type="ARBA" id="ARBA00022771"/>
    </source>
</evidence>
<evidence type="ECO:0000256" key="8">
    <source>
        <dbReference type="ARBA" id="ARBA00023242"/>
    </source>
</evidence>
<evidence type="ECO:0000259" key="13">
    <source>
        <dbReference type="PROSITE" id="PS51134"/>
    </source>
</evidence>
<evidence type="ECO:0000256" key="1">
    <source>
        <dbReference type="ARBA" id="ARBA00004123"/>
    </source>
</evidence>
<dbReference type="CDD" id="cd00043">
    <property type="entry name" value="CYCLIN_SF"/>
    <property type="match status" value="1"/>
</dbReference>
<keyword evidence="6" id="KW-0010">Activator</keyword>
<sequence>MSTTDLRSCTSCRSKSIIDDEITGSLVCNSCGLVLSFDGYDAQIGGLTGPQGTFVRLGTAGTGTVYTYKEKKIYDAQNLIDDFVYKLGLSSSKSNDIKNMIAKITENEFGQGDWFPILIGACAYIVMRQDNKSLPIAEVASVIGCDIYELGRMVTRAVDFLELKGLDEFPEFDIVATFERAVRNYPGFSGLGRDVMERMRKQGVFLIQCAVKWFLTTGRRPLPVVVAVLVVVAELNEVDLRIEDVAKEIHATVSTCRLRYKELLESLVKVAQVLPWGKDVTVKNVVRNAPFVIQYMERKSMGKRGEKRKEVEEEEEGVGFDLGDVVSDCLRKNVEYGSDGKSLENDSQYFEVEANSGFARFGGEDLDKMKVSHECLSLMYREFLNETNREMSMEVSGEVLGRKGRRGFDLLACSDWWDGKSELSKKLLLKQILEKDVGLDALPPSFVNGCRASKRRREKINAAKLRINRIKHPSGTDLCESGDIGLSESECVRAGKKRRKRQTNDIDWEDFIIETLLLHEVKEEEIEKGYYNTLLDLHVFNAGILPEDPAWKA</sequence>
<evidence type="ECO:0000313" key="14">
    <source>
        <dbReference type="EMBL" id="SPD11962.1"/>
    </source>
</evidence>
<dbReference type="GO" id="GO:0008270">
    <property type="term" value="F:zinc ion binding"/>
    <property type="evidence" value="ECO:0007669"/>
    <property type="project" value="UniProtKB-KW"/>
</dbReference>